<proteinExistence type="predicted"/>
<keyword evidence="2" id="KW-0808">Transferase</keyword>
<organism evidence="4 5">
    <name type="scientific">Calditerricola satsumensis</name>
    <dbReference type="NCBI Taxonomy" id="373054"/>
    <lineage>
        <taxon>Bacteria</taxon>
        <taxon>Bacillati</taxon>
        <taxon>Bacillota</taxon>
        <taxon>Bacilli</taxon>
        <taxon>Bacillales</taxon>
        <taxon>Bacillaceae</taxon>
        <taxon>Calditerricola</taxon>
    </lineage>
</organism>
<dbReference type="Pfam" id="PF05175">
    <property type="entry name" value="MTS"/>
    <property type="match status" value="1"/>
</dbReference>
<dbReference type="PANTHER" id="PTHR47816:SF4">
    <property type="entry name" value="RIBOSOMAL RNA SMALL SUBUNIT METHYLTRANSFERASE C"/>
    <property type="match status" value="1"/>
</dbReference>
<dbReference type="InterPro" id="IPR029063">
    <property type="entry name" value="SAM-dependent_MTases_sf"/>
</dbReference>
<evidence type="ECO:0000259" key="3">
    <source>
        <dbReference type="Pfam" id="PF05175"/>
    </source>
</evidence>
<feature type="domain" description="Methyltransferase small" evidence="3">
    <location>
        <begin position="29"/>
        <end position="194"/>
    </location>
</feature>
<gene>
    <name evidence="4" type="ORF">GCM10007043_20210</name>
</gene>
<dbReference type="Gene3D" id="3.40.50.150">
    <property type="entry name" value="Vaccinia Virus protein VP39"/>
    <property type="match status" value="1"/>
</dbReference>
<reference evidence="4" key="2">
    <citation type="submission" date="2020-09" db="EMBL/GenBank/DDBJ databases">
        <authorList>
            <person name="Sun Q."/>
            <person name="Ohkuma M."/>
        </authorList>
    </citation>
    <scope>NUCLEOTIDE SEQUENCE</scope>
    <source>
        <strain evidence="4">JCM 14719</strain>
    </source>
</reference>
<dbReference type="AlphaFoldDB" id="A0A8J3FDX2"/>
<dbReference type="EMBL" id="BMOF01000051">
    <property type="protein sequence ID" value="GGK06140.1"/>
    <property type="molecule type" value="Genomic_DNA"/>
</dbReference>
<evidence type="ECO:0000256" key="2">
    <source>
        <dbReference type="ARBA" id="ARBA00022679"/>
    </source>
</evidence>
<reference evidence="4" key="1">
    <citation type="journal article" date="2014" name="Int. J. Syst. Evol. Microbiol.">
        <title>Complete genome sequence of Corynebacterium casei LMG S-19264T (=DSM 44701T), isolated from a smear-ripened cheese.</title>
        <authorList>
            <consortium name="US DOE Joint Genome Institute (JGI-PGF)"/>
            <person name="Walter F."/>
            <person name="Albersmeier A."/>
            <person name="Kalinowski J."/>
            <person name="Ruckert C."/>
        </authorList>
    </citation>
    <scope>NUCLEOTIDE SEQUENCE</scope>
    <source>
        <strain evidence="4">JCM 14719</strain>
    </source>
</reference>
<protein>
    <submittedName>
        <fullName evidence="4">16S RNA G1207 methylase RsmC</fullName>
    </submittedName>
</protein>
<evidence type="ECO:0000313" key="4">
    <source>
        <dbReference type="EMBL" id="GGK06140.1"/>
    </source>
</evidence>
<dbReference type="PANTHER" id="PTHR47816">
    <property type="entry name" value="RIBOSOMAL RNA SMALL SUBUNIT METHYLTRANSFERASE C"/>
    <property type="match status" value="1"/>
</dbReference>
<dbReference type="SUPFAM" id="SSF53335">
    <property type="entry name" value="S-adenosyl-L-methionine-dependent methyltransferases"/>
    <property type="match status" value="1"/>
</dbReference>
<dbReference type="Proteomes" id="UP000637720">
    <property type="component" value="Unassembled WGS sequence"/>
</dbReference>
<dbReference type="GO" id="GO:0032259">
    <property type="term" value="P:methylation"/>
    <property type="evidence" value="ECO:0007669"/>
    <property type="project" value="UniProtKB-KW"/>
</dbReference>
<sequence>MTEHYYTAAPQSDEERKQIQAVLRGTRFVFWTAASVFSRDYVDFGSRLLIETLDVPQGARVLDVGCGYGPIGIAIAKTVPGVTVDMVDINERAVALAQENAAENGVADRVRAFVSDGYAQVNGVYDVIVTNPPIRAGKDVVYAIFEGAKAHLSSGGSLWVVIHKKQGAPSAERKLAELYGAVERVVRKKGYHVFRVTRSA</sequence>
<dbReference type="GO" id="GO:0008757">
    <property type="term" value="F:S-adenosylmethionine-dependent methyltransferase activity"/>
    <property type="evidence" value="ECO:0007669"/>
    <property type="project" value="InterPro"/>
</dbReference>
<evidence type="ECO:0000313" key="5">
    <source>
        <dbReference type="Proteomes" id="UP000637720"/>
    </source>
</evidence>
<keyword evidence="5" id="KW-1185">Reference proteome</keyword>
<dbReference type="InterPro" id="IPR007848">
    <property type="entry name" value="Small_mtfrase_dom"/>
</dbReference>
<keyword evidence="1 4" id="KW-0489">Methyltransferase</keyword>
<dbReference type="CDD" id="cd02440">
    <property type="entry name" value="AdoMet_MTases"/>
    <property type="match status" value="1"/>
</dbReference>
<accession>A0A8J3FDX2</accession>
<comment type="caution">
    <text evidence="4">The sequence shown here is derived from an EMBL/GenBank/DDBJ whole genome shotgun (WGS) entry which is preliminary data.</text>
</comment>
<dbReference type="InterPro" id="IPR046977">
    <property type="entry name" value="RsmC/RlmG"/>
</dbReference>
<name>A0A8J3FDX2_9BACI</name>
<evidence type="ECO:0000256" key="1">
    <source>
        <dbReference type="ARBA" id="ARBA00022603"/>
    </source>
</evidence>
<dbReference type="RefSeq" id="WP_054672164.1">
    <property type="nucleotide sequence ID" value="NZ_BMOF01000051.1"/>
</dbReference>